<evidence type="ECO:0000256" key="2">
    <source>
        <dbReference type="SAM" id="Coils"/>
    </source>
</evidence>
<dbReference type="PROSITE" id="PS50966">
    <property type="entry name" value="ZF_SWIM"/>
    <property type="match status" value="1"/>
</dbReference>
<dbReference type="RefSeq" id="WP_057930865.1">
    <property type="nucleotide sequence ID" value="NZ_LMZQ01000002.1"/>
</dbReference>
<feature type="domain" description="SWIM-type" evidence="3">
    <location>
        <begin position="405"/>
        <end position="442"/>
    </location>
</feature>
<comment type="caution">
    <text evidence="4">The sequence shown here is derived from an EMBL/GenBank/DDBJ whole genome shotgun (WGS) entry which is preliminary data.</text>
</comment>
<dbReference type="GO" id="GO:0008270">
    <property type="term" value="F:zinc ion binding"/>
    <property type="evidence" value="ECO:0007669"/>
    <property type="project" value="UniProtKB-KW"/>
</dbReference>
<reference evidence="4 5" key="1">
    <citation type="submission" date="2015-11" db="EMBL/GenBank/DDBJ databases">
        <title>Sequence of Pedobacter ginsenosidimutans.</title>
        <authorList>
            <person name="Carson E."/>
            <person name="Keyser V."/>
            <person name="Newman J."/>
            <person name="Miller J."/>
        </authorList>
    </citation>
    <scope>NUCLEOTIDE SEQUENCE [LARGE SCALE GENOMIC DNA]</scope>
    <source>
        <strain evidence="4 5">KACC 14530</strain>
    </source>
</reference>
<name>A0A0T5VUC1_9SPHI</name>
<dbReference type="InterPro" id="IPR007527">
    <property type="entry name" value="Znf_SWIM"/>
</dbReference>
<protein>
    <recommendedName>
        <fullName evidence="3">SWIM-type domain-containing protein</fullName>
    </recommendedName>
</protein>
<keyword evidence="1" id="KW-0479">Metal-binding</keyword>
<evidence type="ECO:0000313" key="5">
    <source>
        <dbReference type="Proteomes" id="UP000051950"/>
    </source>
</evidence>
<keyword evidence="1" id="KW-0862">Zinc</keyword>
<keyword evidence="1" id="KW-0863">Zinc-finger</keyword>
<organism evidence="4 5">
    <name type="scientific">Pedobacter ginsenosidimutans</name>
    <dbReference type="NCBI Taxonomy" id="687842"/>
    <lineage>
        <taxon>Bacteria</taxon>
        <taxon>Pseudomonadati</taxon>
        <taxon>Bacteroidota</taxon>
        <taxon>Sphingobacteriia</taxon>
        <taxon>Sphingobacteriales</taxon>
        <taxon>Sphingobacteriaceae</taxon>
        <taxon>Pedobacter</taxon>
    </lineage>
</organism>
<keyword evidence="2" id="KW-0175">Coiled coil</keyword>
<dbReference type="STRING" id="687842.ASU31_02690"/>
<sequence>MTDLQYHYSGVSTFTKTKGINSLVLAHQTEIEAVNNIPCFFWGNLTDPYITAKCWSTIAKVVRSSFGPVPPSLRDPIVTAGTERIRFEGFSSCNGVYVRLDMKPESIDGEFIASGTTNVDFNDPMLNALNSIQKNEKVTLAVGQQDVQIITTKTKVVEKKVTLPTRWIKGLTSVQLYLADMDLQFELNKIQTIQLFQNLPKGTIKGDFFIAKRAGKFMFSTIATADAVRVGGLHRLRLLDGILAIADKVFIYESADKQTVAFVYEFGKMQLLMAFSPDAYRGFSGEGKALDQMTENLPSEWIYGLNSLLKANENFDPTLLSIEHDIDFDTMNQLTSSLSAIGLLGYDVMGRSHFYRQLPFKTERILSLNPRLKNAKKLIDEQQVKMVKKENDYIEAEVKGTGVLHKVVIDKQGYRCTCEWFTAYQGKRGICKHILAVKMVAGELE</sequence>
<evidence type="ECO:0000259" key="3">
    <source>
        <dbReference type="PROSITE" id="PS50966"/>
    </source>
</evidence>
<dbReference type="Pfam" id="PF04434">
    <property type="entry name" value="SWIM"/>
    <property type="match status" value="1"/>
</dbReference>
<dbReference type="AlphaFoldDB" id="A0A0T5VUC1"/>
<evidence type="ECO:0000313" key="4">
    <source>
        <dbReference type="EMBL" id="KRT17470.1"/>
    </source>
</evidence>
<evidence type="ECO:0000256" key="1">
    <source>
        <dbReference type="PROSITE-ProRule" id="PRU00325"/>
    </source>
</evidence>
<dbReference type="Proteomes" id="UP000051950">
    <property type="component" value="Unassembled WGS sequence"/>
</dbReference>
<proteinExistence type="predicted"/>
<dbReference type="EMBL" id="LMZQ01000002">
    <property type="protein sequence ID" value="KRT17470.1"/>
    <property type="molecule type" value="Genomic_DNA"/>
</dbReference>
<dbReference type="OrthoDB" id="7821105at2"/>
<gene>
    <name evidence="4" type="ORF">ASU31_02690</name>
</gene>
<feature type="coiled-coil region" evidence="2">
    <location>
        <begin position="372"/>
        <end position="399"/>
    </location>
</feature>
<keyword evidence="5" id="KW-1185">Reference proteome</keyword>
<accession>A0A0T5VUC1</accession>